<keyword evidence="4" id="KW-1185">Reference proteome</keyword>
<feature type="transmembrane region" description="Helical" evidence="2">
    <location>
        <begin position="20"/>
        <end position="43"/>
    </location>
</feature>
<dbReference type="EMBL" id="JANAFB010000016">
    <property type="protein sequence ID" value="MCP3425956.1"/>
    <property type="molecule type" value="Genomic_DNA"/>
</dbReference>
<evidence type="ECO:0008006" key="5">
    <source>
        <dbReference type="Google" id="ProtNLM"/>
    </source>
</evidence>
<sequence>MRAPFWLRRERRSARPLRDVSAASSGNLVVWLALITALGGVLGGAHGSWAAALGAGVVLGSALISWGLVLVPALGRRPDPAPALLVGYVVKVALGVVLLMMLPAPAQDGRGWLVAGAVGGVVVMLVTEVWAVSRLRILYFGGDGPSDEGSAPEDRPTPPDAETTGS</sequence>
<organism evidence="3 4">
    <name type="scientific">Rothia santali</name>
    <dbReference type="NCBI Taxonomy" id="2949643"/>
    <lineage>
        <taxon>Bacteria</taxon>
        <taxon>Bacillati</taxon>
        <taxon>Actinomycetota</taxon>
        <taxon>Actinomycetes</taxon>
        <taxon>Micrococcales</taxon>
        <taxon>Micrococcaceae</taxon>
        <taxon>Rothia</taxon>
    </lineage>
</organism>
<keyword evidence="2" id="KW-0812">Transmembrane</keyword>
<dbReference type="RefSeq" id="WP_254166403.1">
    <property type="nucleotide sequence ID" value="NZ_JANAFB010000016.1"/>
</dbReference>
<evidence type="ECO:0000313" key="4">
    <source>
        <dbReference type="Proteomes" id="UP001139502"/>
    </source>
</evidence>
<feature type="transmembrane region" description="Helical" evidence="2">
    <location>
        <begin position="83"/>
        <end position="106"/>
    </location>
</feature>
<proteinExistence type="predicted"/>
<gene>
    <name evidence="3" type="ORF">NBM05_08040</name>
</gene>
<feature type="region of interest" description="Disordered" evidence="1">
    <location>
        <begin position="143"/>
        <end position="166"/>
    </location>
</feature>
<accession>A0A9X2HHT4</accession>
<feature type="transmembrane region" description="Helical" evidence="2">
    <location>
        <begin position="49"/>
        <end position="71"/>
    </location>
</feature>
<keyword evidence="2" id="KW-0472">Membrane</keyword>
<evidence type="ECO:0000256" key="2">
    <source>
        <dbReference type="SAM" id="Phobius"/>
    </source>
</evidence>
<reference evidence="3" key="1">
    <citation type="submission" date="2022-06" db="EMBL/GenBank/DDBJ databases">
        <title>Rothia sp. isolated from sandalwood seedling.</title>
        <authorList>
            <person name="Tuikhar N."/>
            <person name="Kirdat K."/>
            <person name="Thorat V."/>
            <person name="Swetha P."/>
            <person name="Padma S."/>
            <person name="Sundararaj R."/>
            <person name="Yadav A."/>
        </authorList>
    </citation>
    <scope>NUCLEOTIDE SEQUENCE</scope>
    <source>
        <strain evidence="3">AR01</strain>
    </source>
</reference>
<evidence type="ECO:0000313" key="3">
    <source>
        <dbReference type="EMBL" id="MCP3425956.1"/>
    </source>
</evidence>
<evidence type="ECO:0000256" key="1">
    <source>
        <dbReference type="SAM" id="MobiDB-lite"/>
    </source>
</evidence>
<keyword evidence="2" id="KW-1133">Transmembrane helix</keyword>
<comment type="caution">
    <text evidence="3">The sequence shown here is derived from an EMBL/GenBank/DDBJ whole genome shotgun (WGS) entry which is preliminary data.</text>
</comment>
<protein>
    <recommendedName>
        <fullName evidence="5">ATP synthase protein I</fullName>
    </recommendedName>
</protein>
<dbReference type="AlphaFoldDB" id="A0A9X2HHT4"/>
<dbReference type="Proteomes" id="UP001139502">
    <property type="component" value="Unassembled WGS sequence"/>
</dbReference>
<feature type="transmembrane region" description="Helical" evidence="2">
    <location>
        <begin position="112"/>
        <end position="132"/>
    </location>
</feature>
<name>A0A9X2HHT4_9MICC</name>